<protein>
    <submittedName>
        <fullName evidence="2">Uncharacterized protein</fullName>
    </submittedName>
</protein>
<name>N6TPM3_DENPD</name>
<dbReference type="CDD" id="cd10454">
    <property type="entry name" value="GIY-YIG_COG3680_Meta"/>
    <property type="match status" value="1"/>
</dbReference>
<dbReference type="OrthoDB" id="1601181at2759"/>
<accession>N6TPM3</accession>
<dbReference type="GO" id="GO:0000712">
    <property type="term" value="P:resolution of meiotic recombination intermediates"/>
    <property type="evidence" value="ECO:0007669"/>
    <property type="project" value="TreeGrafter"/>
</dbReference>
<proteinExistence type="predicted"/>
<dbReference type="GO" id="GO:0004520">
    <property type="term" value="F:DNA endonuclease activity"/>
    <property type="evidence" value="ECO:0007669"/>
    <property type="project" value="TreeGrafter"/>
</dbReference>
<dbReference type="Pfam" id="PF22945">
    <property type="entry name" value="LEM-3_GIY-YIG"/>
    <property type="match status" value="1"/>
</dbReference>
<reference evidence="2" key="1">
    <citation type="journal article" date="2013" name="Genome Biol.">
        <title>Draft genome of the mountain pine beetle, Dendroctonus ponderosae Hopkins, a major forest pest.</title>
        <authorList>
            <person name="Keeling C.I."/>
            <person name="Yuen M.M."/>
            <person name="Liao N.Y."/>
            <person name="Docking T.R."/>
            <person name="Chan S.K."/>
            <person name="Taylor G.A."/>
            <person name="Palmquist D.L."/>
            <person name="Jackman S.D."/>
            <person name="Nguyen A."/>
            <person name="Li M."/>
            <person name="Henderson H."/>
            <person name="Janes J.K."/>
            <person name="Zhao Y."/>
            <person name="Pandoh P."/>
            <person name="Moore R."/>
            <person name="Sperling F.A."/>
            <person name="Huber D.P."/>
            <person name="Birol I."/>
            <person name="Jones S.J."/>
            <person name="Bohlmann J."/>
        </authorList>
    </citation>
    <scope>NUCLEOTIDE SEQUENCE</scope>
</reference>
<dbReference type="PANTHER" id="PTHR46427">
    <property type="entry name" value="ANKYRIN REPEAT AND LEM DOMAIN-CONTAINING PROTEIN 1"/>
    <property type="match status" value="1"/>
</dbReference>
<gene>
    <name evidence="2" type="ORF">YQE_13012</name>
</gene>
<dbReference type="EMBL" id="KB741293">
    <property type="protein sequence ID" value="ENN70226.1"/>
    <property type="molecule type" value="Genomic_DNA"/>
</dbReference>
<sequence length="446" mass="50805">MEKLIDSNLAGQPNRNSASPTDLDDSHYTDAYSISQLKEYSGESGVVTIQSLLDSNQSRKLNNSKERTAVQEKNSDYFTCSHNSIISLEKNIFEITDDLSDIRLDVIASDPKQSDTGASETSFVSVSEVYKYVDMDEDVVLYEKRLMKAPSEFTKSASSNVSSTLSSLPPNFDYDAKMLKKELIVLGYEPGPITSTTKRVYLKKLHHMRKNPSSELRLSGPQNNKRGKFRLLKQVNQLYSLELEKTMKNMNWSDDAALKRLEEDVVRQFHSSAPTIKWREGTNKSNFTYLLLDPRITNNLPDRAGTLSPLDQWQTFLSAIFYVGKGKRSRPYQHLYDAVNLWKKGQLETTNRKLQRIIDVWKGDCGVVCLHVFQNVIPVEAYTREAAMISALKLENLTNIKSGEFYGVAASWPNRQKKLFGAYLLYKSMMILLHEGERQLCPMDIN</sequence>
<organism evidence="2">
    <name type="scientific">Dendroctonus ponderosae</name>
    <name type="common">Mountain pine beetle</name>
    <dbReference type="NCBI Taxonomy" id="77166"/>
    <lineage>
        <taxon>Eukaryota</taxon>
        <taxon>Metazoa</taxon>
        <taxon>Ecdysozoa</taxon>
        <taxon>Arthropoda</taxon>
        <taxon>Hexapoda</taxon>
        <taxon>Insecta</taxon>
        <taxon>Pterygota</taxon>
        <taxon>Neoptera</taxon>
        <taxon>Endopterygota</taxon>
        <taxon>Coleoptera</taxon>
        <taxon>Polyphaga</taxon>
        <taxon>Cucujiformia</taxon>
        <taxon>Curculionidae</taxon>
        <taxon>Scolytinae</taxon>
        <taxon>Dendroctonus</taxon>
    </lineage>
</organism>
<dbReference type="InterPro" id="IPR011015">
    <property type="entry name" value="LEM/LEM-like_dom_sf"/>
</dbReference>
<dbReference type="GO" id="GO:0000724">
    <property type="term" value="P:double-strand break repair via homologous recombination"/>
    <property type="evidence" value="ECO:0007669"/>
    <property type="project" value="TreeGrafter"/>
</dbReference>
<dbReference type="InterPro" id="IPR003887">
    <property type="entry name" value="LEM_dom"/>
</dbReference>
<dbReference type="GO" id="GO:0005737">
    <property type="term" value="C:cytoplasm"/>
    <property type="evidence" value="ECO:0007669"/>
    <property type="project" value="TreeGrafter"/>
</dbReference>
<dbReference type="SMART" id="SM00540">
    <property type="entry name" value="LEM"/>
    <property type="match status" value="1"/>
</dbReference>
<dbReference type="PROSITE" id="PS50954">
    <property type="entry name" value="LEM"/>
    <property type="match status" value="1"/>
</dbReference>
<dbReference type="Gene3D" id="1.10.720.40">
    <property type="match status" value="1"/>
</dbReference>
<evidence type="ECO:0000256" key="1">
    <source>
        <dbReference type="SAM" id="MobiDB-lite"/>
    </source>
</evidence>
<evidence type="ECO:0000313" key="2">
    <source>
        <dbReference type="EMBL" id="ENN70226.1"/>
    </source>
</evidence>
<dbReference type="HOGENOM" id="CLU_614324_0_0_1"/>
<feature type="region of interest" description="Disordered" evidence="1">
    <location>
        <begin position="1"/>
        <end position="27"/>
    </location>
</feature>
<dbReference type="AlphaFoldDB" id="N6TPM3"/>
<dbReference type="PANTHER" id="PTHR46427:SF1">
    <property type="entry name" value="ANKYRIN REPEAT AND LEM DOMAIN-CONTAINING PROTEIN 1"/>
    <property type="match status" value="1"/>
</dbReference>
<dbReference type="GO" id="GO:0005654">
    <property type="term" value="C:nucleoplasm"/>
    <property type="evidence" value="ECO:0007669"/>
    <property type="project" value="TreeGrafter"/>
</dbReference>
<feature type="non-terminal residue" evidence="2">
    <location>
        <position position="1"/>
    </location>
</feature>
<dbReference type="Pfam" id="PF03020">
    <property type="entry name" value="LEM"/>
    <property type="match status" value="1"/>
</dbReference>
<feature type="compositionally biased region" description="Polar residues" evidence="1">
    <location>
        <begin position="9"/>
        <end position="20"/>
    </location>
</feature>
<dbReference type="InterPro" id="IPR034998">
    <property type="entry name" value="ANKLE1"/>
</dbReference>
<dbReference type="SUPFAM" id="SSF63451">
    <property type="entry name" value="LEM domain"/>
    <property type="match status" value="1"/>
</dbReference>